<dbReference type="Proteomes" id="UP000587396">
    <property type="component" value="Unassembled WGS sequence"/>
</dbReference>
<dbReference type="SUPFAM" id="SSF51445">
    <property type="entry name" value="(Trans)glycosidases"/>
    <property type="match status" value="1"/>
</dbReference>
<sequence>MNTKGSLPPRAPRPTRRSSHGSASRVPESRTPLRIVVGLVALAIVAGAFGLLSARCSPSSDVAAPTGYVSPYDWSGLERSGDRLTYYEDGVLSSRFGIDVSDHQGSIDWNAVAADGVEFALVRVGNRGYTEGVLYADDRYAENIDGATSAGLDVGAYFFSQATSVEEAREEAEFVLNLLAGRYLALPVVYDHEPVNDAAGRANALDRETLTACARAFCERIEQGGYSTMIYGNSGDMARYDRADLGGRPVWFAEYDAAQPHAQFDFVMWQYTNAGTVAGIDTNVDLNLLLDTK</sequence>
<evidence type="ECO:0000256" key="5">
    <source>
        <dbReference type="SAM" id="Phobius"/>
    </source>
</evidence>
<name>A0A842JB85_9ACTN</name>
<feature type="region of interest" description="Disordered" evidence="4">
    <location>
        <begin position="1"/>
        <end position="27"/>
    </location>
</feature>
<dbReference type="PROSITE" id="PS51904">
    <property type="entry name" value="GLYCOSYL_HYDROL_F25_2"/>
    <property type="match status" value="1"/>
</dbReference>
<dbReference type="InterPro" id="IPR018077">
    <property type="entry name" value="Glyco_hydro_fam25_subgr"/>
</dbReference>
<evidence type="ECO:0000256" key="3">
    <source>
        <dbReference type="ARBA" id="ARBA00023295"/>
    </source>
</evidence>
<reference evidence="6 7" key="1">
    <citation type="submission" date="2020-08" db="EMBL/GenBank/DDBJ databases">
        <authorList>
            <person name="Liu C."/>
            <person name="Sun Q."/>
        </authorList>
    </citation>
    <scope>NUCLEOTIDE SEQUENCE [LARGE SCALE GENOMIC DNA]</scope>
    <source>
        <strain evidence="6 7">N22</strain>
    </source>
</reference>
<evidence type="ECO:0000256" key="4">
    <source>
        <dbReference type="SAM" id="MobiDB-lite"/>
    </source>
</evidence>
<dbReference type="SMART" id="SM00641">
    <property type="entry name" value="Glyco_25"/>
    <property type="match status" value="1"/>
</dbReference>
<dbReference type="EMBL" id="JACMSE010000002">
    <property type="protein sequence ID" value="MBC2888734.1"/>
    <property type="molecule type" value="Genomic_DNA"/>
</dbReference>
<dbReference type="GO" id="GO:0009253">
    <property type="term" value="P:peptidoglycan catabolic process"/>
    <property type="evidence" value="ECO:0007669"/>
    <property type="project" value="InterPro"/>
</dbReference>
<dbReference type="InterPro" id="IPR017853">
    <property type="entry name" value="GH"/>
</dbReference>
<evidence type="ECO:0000256" key="2">
    <source>
        <dbReference type="ARBA" id="ARBA00022801"/>
    </source>
</evidence>
<proteinExistence type="inferred from homology"/>
<protein>
    <submittedName>
        <fullName evidence="6">Glycoside hydrolase</fullName>
    </submittedName>
</protein>
<keyword evidence="2 6" id="KW-0378">Hydrolase</keyword>
<keyword evidence="3" id="KW-0326">Glycosidase</keyword>
<dbReference type="AlphaFoldDB" id="A0A842JB85"/>
<gene>
    <name evidence="6" type="ORF">H7313_05140</name>
</gene>
<keyword evidence="5" id="KW-0812">Transmembrane</keyword>
<feature type="transmembrane region" description="Helical" evidence="5">
    <location>
        <begin position="33"/>
        <end position="52"/>
    </location>
</feature>
<dbReference type="PANTHER" id="PTHR34135">
    <property type="entry name" value="LYSOZYME"/>
    <property type="match status" value="1"/>
</dbReference>
<dbReference type="GO" id="GO:0003796">
    <property type="term" value="F:lysozyme activity"/>
    <property type="evidence" value="ECO:0007669"/>
    <property type="project" value="InterPro"/>
</dbReference>
<dbReference type="GO" id="GO:0016052">
    <property type="term" value="P:carbohydrate catabolic process"/>
    <property type="evidence" value="ECO:0007669"/>
    <property type="project" value="TreeGrafter"/>
</dbReference>
<comment type="caution">
    <text evidence="6">The sequence shown here is derived from an EMBL/GenBank/DDBJ whole genome shotgun (WGS) entry which is preliminary data.</text>
</comment>
<keyword evidence="5" id="KW-0472">Membrane</keyword>
<accession>A0A842JB85</accession>
<evidence type="ECO:0000313" key="6">
    <source>
        <dbReference type="EMBL" id="MBC2888734.1"/>
    </source>
</evidence>
<evidence type="ECO:0000256" key="1">
    <source>
        <dbReference type="ARBA" id="ARBA00010646"/>
    </source>
</evidence>
<keyword evidence="5" id="KW-1133">Transmembrane helix</keyword>
<evidence type="ECO:0000313" key="7">
    <source>
        <dbReference type="Proteomes" id="UP000587396"/>
    </source>
</evidence>
<dbReference type="Pfam" id="PF01183">
    <property type="entry name" value="Glyco_hydro_25"/>
    <property type="match status" value="1"/>
</dbReference>
<dbReference type="PANTHER" id="PTHR34135:SF2">
    <property type="entry name" value="LYSOZYME"/>
    <property type="match status" value="1"/>
</dbReference>
<dbReference type="Gene3D" id="3.20.20.80">
    <property type="entry name" value="Glycosidases"/>
    <property type="match status" value="1"/>
</dbReference>
<organism evidence="6 7">
    <name type="scientific">Gordonibacter massiliensis</name>
    <name type="common">ex Traore et al. 2017</name>
    <dbReference type="NCBI Taxonomy" id="1841863"/>
    <lineage>
        <taxon>Bacteria</taxon>
        <taxon>Bacillati</taxon>
        <taxon>Actinomycetota</taxon>
        <taxon>Coriobacteriia</taxon>
        <taxon>Eggerthellales</taxon>
        <taxon>Eggerthellaceae</taxon>
        <taxon>Gordonibacter</taxon>
    </lineage>
</organism>
<keyword evidence="7" id="KW-1185">Reference proteome</keyword>
<dbReference type="CDD" id="cd06414">
    <property type="entry name" value="GH25_LytC-like"/>
    <property type="match status" value="1"/>
</dbReference>
<dbReference type="GO" id="GO:0016998">
    <property type="term" value="P:cell wall macromolecule catabolic process"/>
    <property type="evidence" value="ECO:0007669"/>
    <property type="project" value="InterPro"/>
</dbReference>
<dbReference type="InterPro" id="IPR002053">
    <property type="entry name" value="Glyco_hydro_25"/>
</dbReference>
<comment type="similarity">
    <text evidence="1">Belongs to the glycosyl hydrolase 25 family.</text>
</comment>